<keyword evidence="1" id="KW-0472">Membrane</keyword>
<evidence type="ECO:0000313" key="2">
    <source>
        <dbReference type="EMBL" id="QHS91787.1"/>
    </source>
</evidence>
<keyword evidence="1" id="KW-0812">Transmembrane</keyword>
<name>A0A6C0BHG5_9ZZZZ</name>
<accession>A0A6C0BHG5</accession>
<organism evidence="2">
    <name type="scientific">viral metagenome</name>
    <dbReference type="NCBI Taxonomy" id="1070528"/>
    <lineage>
        <taxon>unclassified sequences</taxon>
        <taxon>metagenomes</taxon>
        <taxon>organismal metagenomes</taxon>
    </lineage>
</organism>
<evidence type="ECO:0000256" key="1">
    <source>
        <dbReference type="SAM" id="Phobius"/>
    </source>
</evidence>
<keyword evidence="1" id="KW-1133">Transmembrane helix</keyword>
<evidence type="ECO:0008006" key="3">
    <source>
        <dbReference type="Google" id="ProtNLM"/>
    </source>
</evidence>
<dbReference type="EMBL" id="MN739163">
    <property type="protein sequence ID" value="QHS91787.1"/>
    <property type="molecule type" value="Genomic_DNA"/>
</dbReference>
<feature type="transmembrane region" description="Helical" evidence="1">
    <location>
        <begin position="93"/>
        <end position="113"/>
    </location>
</feature>
<sequence length="116" mass="13301">MQACIFCLEDLTDITPLNFSKERICPCKIYAHVDCWMKYQSHKGYFECPICHFTIVSLIRSVPINIPINIPTEHIISINLSQAQQGINCNNRGLVVIIILFIIFMTTFSVVYMTKA</sequence>
<protein>
    <recommendedName>
        <fullName evidence="3">RING-CH-type domain-containing protein</fullName>
    </recommendedName>
</protein>
<reference evidence="2" key="1">
    <citation type="journal article" date="2020" name="Nature">
        <title>Giant virus diversity and host interactions through global metagenomics.</title>
        <authorList>
            <person name="Schulz F."/>
            <person name="Roux S."/>
            <person name="Paez-Espino D."/>
            <person name="Jungbluth S."/>
            <person name="Walsh D.A."/>
            <person name="Denef V.J."/>
            <person name="McMahon K.D."/>
            <person name="Konstantinidis K.T."/>
            <person name="Eloe-Fadrosh E.A."/>
            <person name="Kyrpides N.C."/>
            <person name="Woyke T."/>
        </authorList>
    </citation>
    <scope>NUCLEOTIDE SEQUENCE</scope>
    <source>
        <strain evidence="2">GVMAG-M-3300013006-15</strain>
    </source>
</reference>
<dbReference type="AlphaFoldDB" id="A0A6C0BHG5"/>
<proteinExistence type="predicted"/>